<proteinExistence type="predicted"/>
<dbReference type="OrthoDB" id="10035013at2759"/>
<dbReference type="AlphaFoldDB" id="A0A9D3NW86"/>
<dbReference type="Pfam" id="PF11414">
    <property type="entry name" value="Suppressor_APC"/>
    <property type="match status" value="1"/>
</dbReference>
<reference evidence="1 2" key="1">
    <citation type="submission" date="2021-06" db="EMBL/GenBank/DDBJ databases">
        <title>Chromosome-level genome assembly of the red-tail catfish (Hemibagrus wyckioides).</title>
        <authorList>
            <person name="Shao F."/>
        </authorList>
    </citation>
    <scope>NUCLEOTIDE SEQUENCE [LARGE SCALE GENOMIC DNA]</scope>
    <source>
        <strain evidence="1">EC202008001</strain>
        <tissue evidence="1">Blood</tissue>
    </source>
</reference>
<name>A0A9D3NW86_9TELE</name>
<gene>
    <name evidence="1" type="ORF">KOW79_007751</name>
</gene>
<comment type="caution">
    <text evidence="1">The sequence shown here is derived from an EMBL/GenBank/DDBJ whole genome shotgun (WGS) entry which is preliminary data.</text>
</comment>
<dbReference type="Proteomes" id="UP000824219">
    <property type="component" value="Linkage Group LG08"/>
</dbReference>
<protein>
    <submittedName>
        <fullName evidence="1">Uncharacterized protein</fullName>
    </submittedName>
</protein>
<evidence type="ECO:0000313" key="2">
    <source>
        <dbReference type="Proteomes" id="UP000824219"/>
    </source>
</evidence>
<keyword evidence="2" id="KW-1185">Reference proteome</keyword>
<sequence>MASYTVVIVPLRSNIDSRDGLRFFLWVKQLQELEREKDILWLSLQTLEQTQRWIHPRLEGDQPDWKDGGGDRSPYE</sequence>
<organism evidence="1 2">
    <name type="scientific">Hemibagrus wyckioides</name>
    <dbReference type="NCBI Taxonomy" id="337641"/>
    <lineage>
        <taxon>Eukaryota</taxon>
        <taxon>Metazoa</taxon>
        <taxon>Chordata</taxon>
        <taxon>Craniata</taxon>
        <taxon>Vertebrata</taxon>
        <taxon>Euteleostomi</taxon>
        <taxon>Actinopterygii</taxon>
        <taxon>Neopterygii</taxon>
        <taxon>Teleostei</taxon>
        <taxon>Ostariophysi</taxon>
        <taxon>Siluriformes</taxon>
        <taxon>Bagridae</taxon>
        <taxon>Hemibagrus</taxon>
    </lineage>
</organism>
<evidence type="ECO:0000313" key="1">
    <source>
        <dbReference type="EMBL" id="KAG7329577.1"/>
    </source>
</evidence>
<accession>A0A9D3NW86</accession>
<dbReference type="EMBL" id="JAHKSW010000008">
    <property type="protein sequence ID" value="KAG7329577.1"/>
    <property type="molecule type" value="Genomic_DNA"/>
</dbReference>